<keyword evidence="1" id="KW-0472">Membrane</keyword>
<comment type="caution">
    <text evidence="2">The sequence shown here is derived from an EMBL/GenBank/DDBJ whole genome shotgun (WGS) entry which is preliminary data.</text>
</comment>
<evidence type="ECO:0000256" key="1">
    <source>
        <dbReference type="SAM" id="Phobius"/>
    </source>
</evidence>
<keyword evidence="1" id="KW-0812">Transmembrane</keyword>
<protein>
    <submittedName>
        <fullName evidence="2">Uncharacterized protein</fullName>
    </submittedName>
</protein>
<gene>
    <name evidence="2" type="ORF">PG994_003188</name>
</gene>
<feature type="transmembrane region" description="Helical" evidence="1">
    <location>
        <begin position="86"/>
        <end position="109"/>
    </location>
</feature>
<organism evidence="2 3">
    <name type="scientific">Apiospora phragmitis</name>
    <dbReference type="NCBI Taxonomy" id="2905665"/>
    <lineage>
        <taxon>Eukaryota</taxon>
        <taxon>Fungi</taxon>
        <taxon>Dikarya</taxon>
        <taxon>Ascomycota</taxon>
        <taxon>Pezizomycotina</taxon>
        <taxon>Sordariomycetes</taxon>
        <taxon>Xylariomycetidae</taxon>
        <taxon>Amphisphaeriales</taxon>
        <taxon>Apiosporaceae</taxon>
        <taxon>Apiospora</taxon>
    </lineage>
</organism>
<sequence length="134" mass="15414">MDQRFRSYNFPVRPWGDYTWSNTWEQRENRIIRALQFNKDPSTLVPKQPSLSPPKVCGRLVHLPFIRRSANPLTPRAPKAMFKASFIHLHVITGFTVLLTAVPAMLGWAHSEPGPGWTEDADFWWLLAGIAFQI</sequence>
<keyword evidence="1" id="KW-1133">Transmembrane helix</keyword>
<dbReference type="EMBL" id="JAQQWL010000004">
    <property type="protein sequence ID" value="KAK8075916.1"/>
    <property type="molecule type" value="Genomic_DNA"/>
</dbReference>
<accession>A0ABR1VXC7</accession>
<name>A0ABR1VXC7_9PEZI</name>
<reference evidence="2 3" key="1">
    <citation type="submission" date="2023-01" db="EMBL/GenBank/DDBJ databases">
        <title>Analysis of 21 Apiospora genomes using comparative genomics revels a genus with tremendous synthesis potential of carbohydrate active enzymes and secondary metabolites.</title>
        <authorList>
            <person name="Sorensen T."/>
        </authorList>
    </citation>
    <scope>NUCLEOTIDE SEQUENCE [LARGE SCALE GENOMIC DNA]</scope>
    <source>
        <strain evidence="2 3">CBS 135458</strain>
    </source>
</reference>
<keyword evidence="3" id="KW-1185">Reference proteome</keyword>
<evidence type="ECO:0000313" key="3">
    <source>
        <dbReference type="Proteomes" id="UP001480595"/>
    </source>
</evidence>
<dbReference type="GeneID" id="92087660"/>
<evidence type="ECO:0000313" key="2">
    <source>
        <dbReference type="EMBL" id="KAK8075916.1"/>
    </source>
</evidence>
<dbReference type="RefSeq" id="XP_066718875.1">
    <property type="nucleotide sequence ID" value="XM_066854597.1"/>
</dbReference>
<proteinExistence type="predicted"/>
<dbReference type="Proteomes" id="UP001480595">
    <property type="component" value="Unassembled WGS sequence"/>
</dbReference>